<proteinExistence type="predicted"/>
<accession>N9XJ38</accession>
<dbReference type="Pfam" id="PF20476">
    <property type="entry name" value="DUF6718"/>
    <property type="match status" value="1"/>
</dbReference>
<dbReference type="RefSeq" id="WP_002599259.1">
    <property type="nucleotide sequence ID" value="NZ_KB850958.1"/>
</dbReference>
<organism evidence="1 2">
    <name type="scientific">Clostridium thermobutyricum</name>
    <dbReference type="NCBI Taxonomy" id="29372"/>
    <lineage>
        <taxon>Bacteria</taxon>
        <taxon>Bacillati</taxon>
        <taxon>Bacillota</taxon>
        <taxon>Clostridia</taxon>
        <taxon>Eubacteriales</taxon>
        <taxon>Clostridiaceae</taxon>
        <taxon>Clostridium</taxon>
    </lineage>
</organism>
<evidence type="ECO:0000313" key="1">
    <source>
        <dbReference type="EMBL" id="ENY99682.1"/>
    </source>
</evidence>
<dbReference type="InterPro" id="IPR046564">
    <property type="entry name" value="DUF6718"/>
</dbReference>
<name>N9XJ38_9CLOT</name>
<gene>
    <name evidence="1" type="ORF">HMPREF1092_02818</name>
</gene>
<evidence type="ECO:0000313" key="2">
    <source>
        <dbReference type="Proteomes" id="UP000013097"/>
    </source>
</evidence>
<sequence length="102" mass="12072">MEAIILRKADMIGSFGYNGILKNLEELDEKALGTGIEIVIVNNIEYYKEYYPVEYLENEEEFIKKFNELYQNSEKLNVTEYILNKIEKYKNDLNNSKIYGIK</sequence>
<dbReference type="Proteomes" id="UP000013097">
    <property type="component" value="Unassembled WGS sequence"/>
</dbReference>
<reference evidence="1 2" key="1">
    <citation type="submission" date="2013-01" db="EMBL/GenBank/DDBJ databases">
        <title>The Genome Sequence of Clostridium colicanis 209318.</title>
        <authorList>
            <consortium name="The Broad Institute Genome Sequencing Platform"/>
            <person name="Earl A."/>
            <person name="Ward D."/>
            <person name="Feldgarden M."/>
            <person name="Gevers D."/>
            <person name="Courvalin P."/>
            <person name="Lambert T."/>
            <person name="Walker B."/>
            <person name="Young S.K."/>
            <person name="Zeng Q."/>
            <person name="Gargeya S."/>
            <person name="Fitzgerald M."/>
            <person name="Haas B."/>
            <person name="Abouelleil A."/>
            <person name="Alvarado L."/>
            <person name="Arachchi H.M."/>
            <person name="Berlin A.M."/>
            <person name="Chapman S.B."/>
            <person name="Dewar J."/>
            <person name="Goldberg J."/>
            <person name="Griggs A."/>
            <person name="Gujja S."/>
            <person name="Hansen M."/>
            <person name="Howarth C."/>
            <person name="Imamovic A."/>
            <person name="Larimer J."/>
            <person name="McCowan C."/>
            <person name="Murphy C."/>
            <person name="Neiman D."/>
            <person name="Pearson M."/>
            <person name="Priest M."/>
            <person name="Roberts A."/>
            <person name="Saif S."/>
            <person name="Shea T."/>
            <person name="Sisk P."/>
            <person name="Sykes S."/>
            <person name="Wortman J."/>
            <person name="Nusbaum C."/>
            <person name="Birren B."/>
        </authorList>
    </citation>
    <scope>NUCLEOTIDE SEQUENCE [LARGE SCALE GENOMIC DNA]</scope>
    <source>
        <strain evidence="1 2">209318</strain>
    </source>
</reference>
<comment type="caution">
    <text evidence="1">The sequence shown here is derived from an EMBL/GenBank/DDBJ whole genome shotgun (WGS) entry which is preliminary data.</text>
</comment>
<dbReference type="AlphaFoldDB" id="N9XJ38"/>
<dbReference type="EMBL" id="AGYT01000019">
    <property type="protein sequence ID" value="ENY99682.1"/>
    <property type="molecule type" value="Genomic_DNA"/>
</dbReference>
<keyword evidence="2" id="KW-1185">Reference proteome</keyword>
<dbReference type="PATRIC" id="fig|999411.4.peg.2736"/>
<dbReference type="HOGENOM" id="CLU_2381101_0_0_9"/>
<protein>
    <submittedName>
        <fullName evidence="1">Uncharacterized protein</fullName>
    </submittedName>
</protein>